<evidence type="ECO:0000256" key="6">
    <source>
        <dbReference type="SAM" id="MobiDB-lite"/>
    </source>
</evidence>
<dbReference type="Proteomes" id="UP001570511">
    <property type="component" value="Unassembled WGS sequence"/>
</dbReference>
<dbReference type="Pfam" id="PF22544">
    <property type="entry name" value="HYDIN_VesB_CFA65-like_Ig"/>
    <property type="match status" value="3"/>
</dbReference>
<evidence type="ECO:0000256" key="4">
    <source>
        <dbReference type="ARBA" id="ARBA00023069"/>
    </source>
</evidence>
<evidence type="ECO:0000256" key="5">
    <source>
        <dbReference type="ARBA" id="ARBA00023273"/>
    </source>
</evidence>
<dbReference type="PROSITE" id="PS51549">
    <property type="entry name" value="DM13"/>
    <property type="match status" value="1"/>
</dbReference>
<dbReference type="InterPro" id="IPR022409">
    <property type="entry name" value="PKD/Chitinase_dom"/>
</dbReference>
<dbReference type="NCBIfam" id="TIGR04213">
    <property type="entry name" value="PGF_pre_PGF"/>
    <property type="match status" value="1"/>
</dbReference>
<evidence type="ECO:0000256" key="2">
    <source>
        <dbReference type="ARBA" id="ARBA00004496"/>
    </source>
</evidence>
<dbReference type="InterPro" id="IPR031549">
    <property type="entry name" value="ASH"/>
</dbReference>
<keyword evidence="3" id="KW-0963">Cytoplasm</keyword>
<comment type="caution">
    <text evidence="8">The sequence shown here is derived from an EMBL/GenBank/DDBJ whole genome shotgun (WGS) entry which is preliminary data.</text>
</comment>
<dbReference type="Pfam" id="PF00801">
    <property type="entry name" value="PKD"/>
    <property type="match status" value="1"/>
</dbReference>
<feature type="region of interest" description="Disordered" evidence="6">
    <location>
        <begin position="779"/>
        <end position="842"/>
    </location>
</feature>
<proteinExistence type="predicted"/>
<dbReference type="InterPro" id="IPR013783">
    <property type="entry name" value="Ig-like_fold"/>
</dbReference>
<sequence length="1320" mass="139333">MSRSASSILASLSLHQVAAVAGVLLLLVVPTGAIVVNQFDAVGPDESIVLAPATGPNGAYAQIDASNELTLNITEHGVNPDAVTVIDGVFTVTNTGNSSVRVWITQTNVEAVTFYSAASGQPVGAERNVTLVPGEELLMSVRIDTRSPGVAPESTLVTKLILNVETIDPTTSAQIDVPDSVDAGEVPLGTSAVVDVTVRNTGGEPLVLRDLAIVGDDAAAFESELGALPTIAPGGSATIPIRFAPEAEGDATATLRLGTNDPNAATATVTLRGEGTIQSLSVIGTRDVDFGDVRVGDRERTAVTVANTGSAPVTIRGVSIEGTDAAAFAADDGGAPVTLAPGARHVLVAAFEPTAGGSQAATLAVETDADDSPLRVDLAGRGLAPDIAVPTETVAFEPIGRGLNATATFTVENRGTAPLTITDVAVVGSGREMFAVTSDLGTPLTLDVGASETVTVRFEPTDDGAFTAGVRFESNDPNEPTARVGVSGTGLPPHIDVSTDHLDFGNVTVGGSKTLNITLSNPGDPAIPVRVTDVRFVSGSSEAFEIVEGEAPFEIAPGETERVTIRYAPQSVGIKTAQLRIISDADQEQIDIWMSNTGWRIRVQQLAENDPGVDSDVETWTRPVTLPDAASAELDANDVPPGVGLTVDVSVPSTREKQATITTVSVAPRSESGEKVTFDMHFVHHDTAPGVVGGVQYEPEAGRAVTQHFGLEHTIPNERLGLTEFTYSVKKSALPADVDPEDLRIYRYADGRWNRLNPELIDETATAYVFFVDPPGFSQFVLTAPEGEPQTEPGDDGPDGDGDPDGDDDPDDEGDEDDDGPETVVRKGDTTITFPGEENGDLADLIDVQDLGVPAPDVGGRDGPEAAIAQGREIGENAERIDFGDDISLTISGEGISEEEIDLKGADTLTLVRDPILLVGSHSLFGSKESIDDNLRMIHRVEITVPPEYENRSAILQLRVPRERFGETDPANATVARNSGGWQLLETEIVEETPEYVVLSAYTPGFSEFAVFADNSVTYEWTVETYDEPFTGRQIEPSFDAVGIYETTLTVTDAFGLTDAATYRILVNDVPGVAVQRPPVIWPNETVTLVADVVDEYGNVTVTWEFSDGTTATGRVVDRRFPAGTETITVVAADEFGARGETIETVTVGRSLPSVELQQIPVSGLGWLLLGLLLLLLVFARDALSGWIVAAVRRHPPEITAFESPSIDVVAARVVIERLAVRDRGDDLDEISVEVRDPSGRRIGMESGTIGGERTYEGTKVYVTLDESASLPPDAAYTVRVRVTDEAGAECVERATVRSDPFRYPLGRPSAGGESAADDD</sequence>
<dbReference type="InterPro" id="IPR017868">
    <property type="entry name" value="Filamin/ABP280_repeat-like"/>
</dbReference>
<dbReference type="Pfam" id="PF15780">
    <property type="entry name" value="ASH"/>
    <property type="match status" value="1"/>
</dbReference>
<dbReference type="InterPro" id="IPR019545">
    <property type="entry name" value="DM13_domain"/>
</dbReference>
<keyword evidence="4" id="KW-0969">Cilium</keyword>
<keyword evidence="9" id="KW-1185">Reference proteome</keyword>
<dbReference type="RefSeq" id="WP_372387580.1">
    <property type="nucleotide sequence ID" value="NZ_JBGNYA010000001.1"/>
</dbReference>
<protein>
    <submittedName>
        <fullName evidence="8">Choice-of-anchor D domain-containing protein</fullName>
    </submittedName>
</protein>
<dbReference type="SUPFAM" id="SSF49299">
    <property type="entry name" value="PKD domain"/>
    <property type="match status" value="2"/>
</dbReference>
<comment type="subcellular location">
    <subcellularLocation>
        <location evidence="1">Cell projection</location>
        <location evidence="1">Cilium</location>
    </subcellularLocation>
    <subcellularLocation>
        <location evidence="2">Cytoplasm</location>
    </subcellularLocation>
</comment>
<name>A0ABD5M8G9_9EURY</name>
<feature type="compositionally biased region" description="Acidic residues" evidence="6">
    <location>
        <begin position="793"/>
        <end position="821"/>
    </location>
</feature>
<dbReference type="EMBL" id="JBGNYA010000001">
    <property type="protein sequence ID" value="MFA1610207.1"/>
    <property type="molecule type" value="Genomic_DNA"/>
</dbReference>
<dbReference type="InterPro" id="IPR026453">
    <property type="entry name" value="PGF_pre_PGF"/>
</dbReference>
<evidence type="ECO:0000259" key="7">
    <source>
        <dbReference type="PROSITE" id="PS51549"/>
    </source>
</evidence>
<keyword evidence="5" id="KW-0966">Cell projection</keyword>
<reference evidence="8 9" key="1">
    <citation type="submission" date="2024-08" db="EMBL/GenBank/DDBJ databases">
        <title>Halobellus sp. MBLA0158 whole genome sequence.</title>
        <authorList>
            <person name="Hwang C.Y."/>
            <person name="Cho E.-S."/>
            <person name="Seo M.-J."/>
        </authorList>
    </citation>
    <scope>NUCLEOTIDE SEQUENCE [LARGE SCALE GENOMIC DNA]</scope>
    <source>
        <strain evidence="8 9">MBLA0158</strain>
    </source>
</reference>
<evidence type="ECO:0000313" key="8">
    <source>
        <dbReference type="EMBL" id="MFA1610207.1"/>
    </source>
</evidence>
<accession>A0ABD5M8G9</accession>
<dbReference type="PANTHER" id="PTHR37833:SF1">
    <property type="entry name" value="SIGNAL PEPTIDE PROTEIN"/>
    <property type="match status" value="1"/>
</dbReference>
<dbReference type="Gene3D" id="2.60.40.10">
    <property type="entry name" value="Immunoglobulins"/>
    <property type="match status" value="6"/>
</dbReference>
<evidence type="ECO:0000256" key="1">
    <source>
        <dbReference type="ARBA" id="ARBA00004138"/>
    </source>
</evidence>
<dbReference type="InterPro" id="IPR000601">
    <property type="entry name" value="PKD_dom"/>
</dbReference>
<dbReference type="InterPro" id="IPR053879">
    <property type="entry name" value="HYDIN_VesB_CFA65-like_Ig"/>
</dbReference>
<dbReference type="PANTHER" id="PTHR37833">
    <property type="entry name" value="LIPOPROTEIN-RELATED"/>
    <property type="match status" value="1"/>
</dbReference>
<dbReference type="NCBIfam" id="NF012200">
    <property type="entry name" value="choice_anch_D"/>
    <property type="match status" value="4"/>
</dbReference>
<evidence type="ECO:0000313" key="9">
    <source>
        <dbReference type="Proteomes" id="UP001570511"/>
    </source>
</evidence>
<dbReference type="SMART" id="SM00089">
    <property type="entry name" value="PKD"/>
    <property type="match status" value="2"/>
</dbReference>
<feature type="domain" description="DM13" evidence="7">
    <location>
        <begin position="441"/>
        <end position="554"/>
    </location>
</feature>
<evidence type="ECO:0000256" key="3">
    <source>
        <dbReference type="ARBA" id="ARBA00022490"/>
    </source>
</evidence>
<dbReference type="PROSITE" id="PS50194">
    <property type="entry name" value="FILAMIN_REPEAT"/>
    <property type="match status" value="1"/>
</dbReference>
<gene>
    <name evidence="8" type="ORF">OS889_04215</name>
</gene>
<dbReference type="InterPro" id="IPR035986">
    <property type="entry name" value="PKD_dom_sf"/>
</dbReference>
<dbReference type="GO" id="GO:0005737">
    <property type="term" value="C:cytoplasm"/>
    <property type="evidence" value="ECO:0007669"/>
    <property type="project" value="UniProtKB-SubCell"/>
</dbReference>
<organism evidence="8 9">
    <name type="scientific">Halobellus rubicundus</name>
    <dbReference type="NCBI Taxonomy" id="2996466"/>
    <lineage>
        <taxon>Archaea</taxon>
        <taxon>Methanobacteriati</taxon>
        <taxon>Methanobacteriota</taxon>
        <taxon>Stenosarchaea group</taxon>
        <taxon>Halobacteria</taxon>
        <taxon>Halobacteriales</taxon>
        <taxon>Haloferacaceae</taxon>
        <taxon>Halobellus</taxon>
    </lineage>
</organism>